<dbReference type="KEGG" id="pmc:P9515_10051"/>
<dbReference type="RefSeq" id="WP_011820313.1">
    <property type="nucleotide sequence ID" value="NC_008817.1"/>
</dbReference>
<dbReference type="Pfam" id="PF20035">
    <property type="entry name" value="DUF6439"/>
    <property type="match status" value="1"/>
</dbReference>
<accession>A2BWQ1</accession>
<evidence type="ECO:0000313" key="1">
    <source>
        <dbReference type="EMBL" id="ABM72212.1"/>
    </source>
</evidence>
<organism evidence="1 2">
    <name type="scientific">Prochlorococcus marinus (strain MIT 9515)</name>
    <dbReference type="NCBI Taxonomy" id="167542"/>
    <lineage>
        <taxon>Bacteria</taxon>
        <taxon>Bacillati</taxon>
        <taxon>Cyanobacteriota</taxon>
        <taxon>Cyanophyceae</taxon>
        <taxon>Synechococcales</taxon>
        <taxon>Prochlorococcaceae</taxon>
        <taxon>Prochlorococcus</taxon>
    </lineage>
</organism>
<sequence>MNNWDEDIIELAQKLNSKLKINHIDWHKLKGKKINRSAELISAALCQLLISENEKDTINYLEESIKWLKGINIDKPCPSKNSSL</sequence>
<dbReference type="EMBL" id="CP000552">
    <property type="protein sequence ID" value="ABM72212.1"/>
    <property type="molecule type" value="Genomic_DNA"/>
</dbReference>
<dbReference type="Proteomes" id="UP000001589">
    <property type="component" value="Chromosome"/>
</dbReference>
<dbReference type="HOGENOM" id="CLU_169737_0_0_3"/>
<dbReference type="OrthoDB" id="540705at2"/>
<dbReference type="GeneID" id="60202019"/>
<name>A2BWQ1_PROM5</name>
<protein>
    <submittedName>
        <fullName evidence="1">Uncharacterized protein</fullName>
    </submittedName>
</protein>
<dbReference type="STRING" id="167542.P9515_10051"/>
<reference evidence="1 2" key="1">
    <citation type="journal article" date="2007" name="PLoS Genet.">
        <title>Patterns and implications of gene gain and loss in the evolution of Prochlorococcus.</title>
        <authorList>
            <person name="Kettler G.C."/>
            <person name="Martiny A.C."/>
            <person name="Huang K."/>
            <person name="Zucker J."/>
            <person name="Coleman M.L."/>
            <person name="Rodrigue S."/>
            <person name="Chen F."/>
            <person name="Lapidus A."/>
            <person name="Ferriera S."/>
            <person name="Johnson J."/>
            <person name="Steglich C."/>
            <person name="Church G.M."/>
            <person name="Richardson P."/>
            <person name="Chisholm S.W."/>
        </authorList>
    </citation>
    <scope>NUCLEOTIDE SEQUENCE [LARGE SCALE GENOMIC DNA]</scope>
    <source>
        <strain evidence="1 2">MIT 9515</strain>
    </source>
</reference>
<dbReference type="AlphaFoldDB" id="A2BWQ1"/>
<evidence type="ECO:0000313" key="2">
    <source>
        <dbReference type="Proteomes" id="UP000001589"/>
    </source>
</evidence>
<gene>
    <name evidence="1" type="ordered locus">P9515_10051</name>
</gene>
<proteinExistence type="predicted"/>
<dbReference type="InterPro" id="IPR045511">
    <property type="entry name" value="DUF6439"/>
</dbReference>